<organism evidence="7 8">
    <name type="scientific">Symmachiella dynata</name>
    <dbReference type="NCBI Taxonomy" id="2527995"/>
    <lineage>
        <taxon>Bacteria</taxon>
        <taxon>Pseudomonadati</taxon>
        <taxon>Planctomycetota</taxon>
        <taxon>Planctomycetia</taxon>
        <taxon>Planctomycetales</taxon>
        <taxon>Planctomycetaceae</taxon>
        <taxon>Symmachiella</taxon>
    </lineage>
</organism>
<dbReference type="RefSeq" id="WP_145377123.1">
    <property type="nucleotide sequence ID" value="NZ_CP036276.1"/>
</dbReference>
<keyword evidence="2 5" id="KW-0812">Transmembrane</keyword>
<proteinExistence type="predicted"/>
<accession>A0A517ZQX2</accession>
<keyword evidence="8" id="KW-1185">Reference proteome</keyword>
<reference evidence="7 8" key="1">
    <citation type="submission" date="2019-02" db="EMBL/GenBank/DDBJ databases">
        <title>Deep-cultivation of Planctomycetes and their phenomic and genomic characterization uncovers novel biology.</title>
        <authorList>
            <person name="Wiegand S."/>
            <person name="Jogler M."/>
            <person name="Boedeker C."/>
            <person name="Pinto D."/>
            <person name="Vollmers J."/>
            <person name="Rivas-Marin E."/>
            <person name="Kohn T."/>
            <person name="Peeters S.H."/>
            <person name="Heuer A."/>
            <person name="Rast P."/>
            <person name="Oberbeckmann S."/>
            <person name="Bunk B."/>
            <person name="Jeske O."/>
            <person name="Meyerdierks A."/>
            <person name="Storesund J.E."/>
            <person name="Kallscheuer N."/>
            <person name="Luecker S."/>
            <person name="Lage O.M."/>
            <person name="Pohl T."/>
            <person name="Merkel B.J."/>
            <person name="Hornburger P."/>
            <person name="Mueller R.-W."/>
            <person name="Bruemmer F."/>
            <person name="Labrenz M."/>
            <person name="Spormann A.M."/>
            <person name="Op den Camp H."/>
            <person name="Overmann J."/>
            <person name="Amann R."/>
            <person name="Jetten M.S.M."/>
            <person name="Mascher T."/>
            <person name="Medema M.H."/>
            <person name="Devos D.P."/>
            <person name="Kaster A.-K."/>
            <person name="Ovreas L."/>
            <person name="Rohde M."/>
            <person name="Galperin M.Y."/>
            <person name="Jogler C."/>
        </authorList>
    </citation>
    <scope>NUCLEOTIDE SEQUENCE [LARGE SCALE GENOMIC DNA]</scope>
    <source>
        <strain evidence="7 8">Mal52</strain>
    </source>
</reference>
<dbReference type="Proteomes" id="UP000319383">
    <property type="component" value="Chromosome"/>
</dbReference>
<dbReference type="PANTHER" id="PTHR10846">
    <property type="entry name" value="SODIUM/POTASSIUM/CALCIUM EXCHANGER"/>
    <property type="match status" value="1"/>
</dbReference>
<evidence type="ECO:0000256" key="3">
    <source>
        <dbReference type="ARBA" id="ARBA00022989"/>
    </source>
</evidence>
<dbReference type="InterPro" id="IPR044880">
    <property type="entry name" value="NCX_ion-bd_dom_sf"/>
</dbReference>
<dbReference type="InterPro" id="IPR004481">
    <property type="entry name" value="K/Na/Ca-exchanger"/>
</dbReference>
<feature type="transmembrane region" description="Helical" evidence="5">
    <location>
        <begin position="266"/>
        <end position="288"/>
    </location>
</feature>
<dbReference type="PANTHER" id="PTHR10846:SF8">
    <property type="entry name" value="INNER MEMBRANE PROTEIN YRBG"/>
    <property type="match status" value="1"/>
</dbReference>
<feature type="transmembrane region" description="Helical" evidence="5">
    <location>
        <begin position="236"/>
        <end position="259"/>
    </location>
</feature>
<dbReference type="GO" id="GO:0006874">
    <property type="term" value="P:intracellular calcium ion homeostasis"/>
    <property type="evidence" value="ECO:0007669"/>
    <property type="project" value="TreeGrafter"/>
</dbReference>
<feature type="transmembrane region" description="Helical" evidence="5">
    <location>
        <begin position="94"/>
        <end position="115"/>
    </location>
</feature>
<dbReference type="Gene3D" id="1.20.1420.30">
    <property type="entry name" value="NCX, central ion-binding region"/>
    <property type="match status" value="1"/>
</dbReference>
<feature type="domain" description="Sodium/calcium exchanger membrane region" evidence="6">
    <location>
        <begin position="25"/>
        <end position="173"/>
    </location>
</feature>
<feature type="transmembrane region" description="Helical" evidence="5">
    <location>
        <begin position="155"/>
        <end position="173"/>
    </location>
</feature>
<evidence type="ECO:0000256" key="1">
    <source>
        <dbReference type="ARBA" id="ARBA00004141"/>
    </source>
</evidence>
<feature type="transmembrane region" description="Helical" evidence="5">
    <location>
        <begin position="20"/>
        <end position="38"/>
    </location>
</feature>
<dbReference type="GO" id="GO:0005886">
    <property type="term" value="C:plasma membrane"/>
    <property type="evidence" value="ECO:0007669"/>
    <property type="project" value="TreeGrafter"/>
</dbReference>
<feature type="transmembrane region" description="Helical" evidence="5">
    <location>
        <begin position="329"/>
        <end position="346"/>
    </location>
</feature>
<evidence type="ECO:0000313" key="7">
    <source>
        <dbReference type="EMBL" id="QDU44833.1"/>
    </source>
</evidence>
<evidence type="ECO:0000259" key="6">
    <source>
        <dbReference type="Pfam" id="PF01699"/>
    </source>
</evidence>
<name>A0A517ZQX2_9PLAN</name>
<protein>
    <submittedName>
        <fullName evidence="7">Inner membrane protein YrbG</fullName>
    </submittedName>
</protein>
<feature type="transmembrane region" description="Helical" evidence="5">
    <location>
        <begin position="206"/>
        <end position="224"/>
    </location>
</feature>
<dbReference type="KEGG" id="sdyn:Mal52_33190"/>
<sequence length="347" mass="36331">MEEIIKGFINDLPWDTTPALAWTVLLGMIAVNLAVLAKGADWLVEEAVVLSERSGLSKVVIGATVVSLGTTMPEVAVSVFAAVNGVPGLALGNAVGSVICDTGLILGIACLIAPLPLHKKIVNRQGWVQLGSGILLVAVSWPWNAPGTAFTDGGHIAQITGFAFLAILAWYIWQSVRWAREEKNGTSLEDFEGDAKASTAWILTKLAFAVILVVGASHILIPCVEEAAIRMSIPEALIAATLVAFGTSLPELVTCVTAARHGHGDLAVGNVIGADILNVLFVTGAAAAVTPQGLEAGPQFFHVLFPAMLTVLIVFRVGILFSGSHMKRGFGLVLLGAYLLVNAVIFL</sequence>
<feature type="transmembrane region" description="Helical" evidence="5">
    <location>
        <begin position="300"/>
        <end position="322"/>
    </location>
</feature>
<evidence type="ECO:0000256" key="4">
    <source>
        <dbReference type="ARBA" id="ARBA00023136"/>
    </source>
</evidence>
<keyword evidence="3 5" id="KW-1133">Transmembrane helix</keyword>
<dbReference type="AlphaFoldDB" id="A0A517ZQX2"/>
<feature type="domain" description="Sodium/calcium exchanger membrane region" evidence="6">
    <location>
        <begin position="206"/>
        <end position="345"/>
    </location>
</feature>
<evidence type="ECO:0000313" key="8">
    <source>
        <dbReference type="Proteomes" id="UP000319383"/>
    </source>
</evidence>
<gene>
    <name evidence="7" type="primary">yrbG</name>
    <name evidence="7" type="ORF">Mal52_33190</name>
</gene>
<dbReference type="NCBIfam" id="TIGR00367">
    <property type="entry name" value="calcium/sodium antiporter"/>
    <property type="match status" value="1"/>
</dbReference>
<dbReference type="EMBL" id="CP036276">
    <property type="protein sequence ID" value="QDU44833.1"/>
    <property type="molecule type" value="Genomic_DNA"/>
</dbReference>
<comment type="subcellular location">
    <subcellularLocation>
        <location evidence="1">Membrane</location>
        <topology evidence="1">Multi-pass membrane protein</topology>
    </subcellularLocation>
</comment>
<dbReference type="InterPro" id="IPR004837">
    <property type="entry name" value="NaCa_Exmemb"/>
</dbReference>
<dbReference type="GO" id="GO:0005262">
    <property type="term" value="F:calcium channel activity"/>
    <property type="evidence" value="ECO:0007669"/>
    <property type="project" value="TreeGrafter"/>
</dbReference>
<feature type="transmembrane region" description="Helical" evidence="5">
    <location>
        <begin position="59"/>
        <end position="82"/>
    </location>
</feature>
<evidence type="ECO:0000256" key="5">
    <source>
        <dbReference type="SAM" id="Phobius"/>
    </source>
</evidence>
<feature type="transmembrane region" description="Helical" evidence="5">
    <location>
        <begin position="127"/>
        <end position="143"/>
    </location>
</feature>
<evidence type="ECO:0000256" key="2">
    <source>
        <dbReference type="ARBA" id="ARBA00022692"/>
    </source>
</evidence>
<dbReference type="GO" id="GO:0008273">
    <property type="term" value="F:calcium, potassium:sodium antiporter activity"/>
    <property type="evidence" value="ECO:0007669"/>
    <property type="project" value="TreeGrafter"/>
</dbReference>
<dbReference type="Pfam" id="PF01699">
    <property type="entry name" value="Na_Ca_ex"/>
    <property type="match status" value="2"/>
</dbReference>
<keyword evidence="4 5" id="KW-0472">Membrane</keyword>